<name>A0A834S1G5_9PLEO</name>
<dbReference type="AlphaFoldDB" id="A0A834S1G5"/>
<dbReference type="Proteomes" id="UP000245464">
    <property type="component" value="Chromosome 2"/>
</dbReference>
<reference evidence="1 2" key="1">
    <citation type="journal article" date="2018" name="BMC Genomics">
        <title>Comparative genomics of the wheat fungal pathogen Pyrenophora tritici-repentis reveals chromosomal variations and genome plasticity.</title>
        <authorList>
            <person name="Moolhuijzen P."/>
            <person name="See P.T."/>
            <person name="Hane J.K."/>
            <person name="Shi G."/>
            <person name="Liu Z."/>
            <person name="Oliver R.P."/>
            <person name="Moffat C.S."/>
        </authorList>
    </citation>
    <scope>NUCLEOTIDE SEQUENCE [LARGE SCALE GENOMIC DNA]</scope>
    <source>
        <strain evidence="1">M4</strain>
    </source>
</reference>
<dbReference type="KEGG" id="ptrr:90955408"/>
<gene>
    <name evidence="1" type="ORF">PtrM4_058340</name>
</gene>
<evidence type="ECO:0000313" key="1">
    <source>
        <dbReference type="EMBL" id="KAF7574211.1"/>
    </source>
</evidence>
<dbReference type="GeneID" id="90955408"/>
<accession>A0A834S1G5</accession>
<protein>
    <submittedName>
        <fullName evidence="1">Uncharacterized protein</fullName>
    </submittedName>
</protein>
<evidence type="ECO:0000313" key="2">
    <source>
        <dbReference type="Proteomes" id="UP000245464"/>
    </source>
</evidence>
<comment type="caution">
    <text evidence="1">The sequence shown here is derived from an EMBL/GenBank/DDBJ whole genome shotgun (WGS) entry which is preliminary data.</text>
</comment>
<dbReference type="RefSeq" id="XP_065964033.1">
    <property type="nucleotide sequence ID" value="XM_066105406.1"/>
</dbReference>
<organism evidence="1 2">
    <name type="scientific">Pyrenophora tritici-repentis</name>
    <dbReference type="NCBI Taxonomy" id="45151"/>
    <lineage>
        <taxon>Eukaryota</taxon>
        <taxon>Fungi</taxon>
        <taxon>Dikarya</taxon>
        <taxon>Ascomycota</taxon>
        <taxon>Pezizomycotina</taxon>
        <taxon>Dothideomycetes</taxon>
        <taxon>Pleosporomycetidae</taxon>
        <taxon>Pleosporales</taxon>
        <taxon>Pleosporineae</taxon>
        <taxon>Pleosporaceae</taxon>
        <taxon>Pyrenophora</taxon>
    </lineage>
</organism>
<sequence length="36" mass="4061">MPRIESSAVYILLPKDLDVLSILAHGKHESVKSEKR</sequence>
<proteinExistence type="predicted"/>
<dbReference type="EMBL" id="NQIK02000002">
    <property type="protein sequence ID" value="KAF7574211.1"/>
    <property type="molecule type" value="Genomic_DNA"/>
</dbReference>